<feature type="compositionally biased region" description="Polar residues" evidence="1">
    <location>
        <begin position="395"/>
        <end position="412"/>
    </location>
</feature>
<dbReference type="AlphaFoldDB" id="A0A1Q9CLP9"/>
<dbReference type="EMBL" id="LSRX01001088">
    <property type="protein sequence ID" value="OLP83853.1"/>
    <property type="molecule type" value="Genomic_DNA"/>
</dbReference>
<feature type="compositionally biased region" description="Polar residues" evidence="1">
    <location>
        <begin position="565"/>
        <end position="577"/>
    </location>
</feature>
<sequence length="1212" mass="132951">MEEHGWTLVFGKNSRDWRGNSIATIAQTESILGGWHRSLSKPRVVLGFDANETFTDPDQQGWRANTGRGEAILAALHEHSHLLPPQTLHAPTYHPYNTAMESRRLDYVTTKEAYQSEGWVKEGSRHMARSDHDLVIMNLSAPTSTAKQHPPTWGSRRYARGVNQQQEASKPPDQTDAHTAISQLAQRITEQGRPSQRYRESAELRQLRRTQGRLYPARDGDSPTLTKLCKRTEWKPFTGDDLRLATGHAHLEAQQGEAADFSRMLLQWAGTGKQAPELLVVLSSAVCELPVQRCRCARQHRVLKTLPSTLESMGGTLLYVLLGAVALQAGQAPAQGKKGTRPSRSLQRIPPTDSCQDSGQHPDPAQPSTHGDYQPPPPWQVPADYVPPWDPSKAPHQTQPAQHTAPSSTSGEAFQATAQPKPARQQQQPDLTQQRLPRKLGKRWGGVPRTWPHPSPGGAFQAAFNQRGWKKGDEQTWKEEPTTWGCERRTRKVSGPDPGGGAQHGQTQAAATSRQQSNKQTAAAGGEPPGEPRRRRGAESAQTVPPDPADDDDELLEQRDREEPQSTQTDIGGSSASECGAELGHSTTGYVGASVSFVLFRECKAASRGSGFSTYLEGRRESYTLEMPPGARTWQLGGNVGDYQHAWLCNIIMIGGKGCTIPLLLEQTIQTLGNSVATDANVDDGTVGGPGPCKKRGILNMLYIARVRLQTVCEDDGVDGFNQYAIRRDLETALGDLKLVQIAFREVTKKQWGDQVAQGEHGIQQAIGAVEAVLEDTINGDLDWLTESVLVQEAEDLLDEEALLDYVHPANVAALEEGANEAPVQPEGSPQEMVELVRSARAVMHFVPQGGEQFRQVVAAFTVWQQQASGSSIAVDTQTTEEGTEGDPEPADRWVLPLNAEQWTGRIPSSGTFPTEASPDGDPYEPTDDDLLHALEEFERQEQTAALGEATDELREVSQREEEQLNEGDSVLEHRRAETTQRSRVCTDSPADDDDELLEQRGAWSLSMGRREWAWMVVVSGRRSGVIPPTATGEETVPVRQSKQQLPTHLLTAIRDFNKAKVFSLSIGDRSGVIPPTATGEETVPVRQSKQQLPTHLLTAIRDFNKVRGGPDAFSYNLVIKKTCDGSSWQGALCLLKEMDEQQLVVDMLTYHMVMTAQMNGVGLELPLNLGTCAGKCRVAGLHWAECLATLQALGSAVQLLQSYSRLFNAND</sequence>
<dbReference type="Proteomes" id="UP000186817">
    <property type="component" value="Unassembled WGS sequence"/>
</dbReference>
<comment type="caution">
    <text evidence="2">The sequence shown here is derived from an EMBL/GenBank/DDBJ whole genome shotgun (WGS) entry which is preliminary data.</text>
</comment>
<protein>
    <recommendedName>
        <fullName evidence="4">Pentatricopeptide repeat-containing protein, chloroplastic</fullName>
    </recommendedName>
</protein>
<feature type="compositionally biased region" description="Low complexity" evidence="1">
    <location>
        <begin position="415"/>
        <end position="435"/>
    </location>
</feature>
<feature type="region of interest" description="Disordered" evidence="1">
    <location>
        <begin position="869"/>
        <end position="929"/>
    </location>
</feature>
<evidence type="ECO:0000313" key="2">
    <source>
        <dbReference type="EMBL" id="OLP83853.1"/>
    </source>
</evidence>
<feature type="region of interest" description="Disordered" evidence="1">
    <location>
        <begin position="953"/>
        <end position="995"/>
    </location>
</feature>
<gene>
    <name evidence="2" type="ORF">AK812_SmicGene35344</name>
</gene>
<feature type="compositionally biased region" description="Basic and acidic residues" evidence="1">
    <location>
        <begin position="971"/>
        <end position="981"/>
    </location>
</feature>
<evidence type="ECO:0000313" key="3">
    <source>
        <dbReference type="Proteomes" id="UP000186817"/>
    </source>
</evidence>
<evidence type="ECO:0000256" key="1">
    <source>
        <dbReference type="SAM" id="MobiDB-lite"/>
    </source>
</evidence>
<proteinExistence type="predicted"/>
<feature type="region of interest" description="Disordered" evidence="1">
    <location>
        <begin position="331"/>
        <end position="580"/>
    </location>
</feature>
<reference evidence="2 3" key="1">
    <citation type="submission" date="2016-02" db="EMBL/GenBank/DDBJ databases">
        <title>Genome analysis of coral dinoflagellate symbionts highlights evolutionary adaptations to a symbiotic lifestyle.</title>
        <authorList>
            <person name="Aranda M."/>
            <person name="Li Y."/>
            <person name="Liew Y.J."/>
            <person name="Baumgarten S."/>
            <person name="Simakov O."/>
            <person name="Wilson M."/>
            <person name="Piel J."/>
            <person name="Ashoor H."/>
            <person name="Bougouffa S."/>
            <person name="Bajic V.B."/>
            <person name="Ryu T."/>
            <person name="Ravasi T."/>
            <person name="Bayer T."/>
            <person name="Micklem G."/>
            <person name="Kim H."/>
            <person name="Bhak J."/>
            <person name="Lajeunesse T.C."/>
            <person name="Voolstra C.R."/>
        </authorList>
    </citation>
    <scope>NUCLEOTIDE SEQUENCE [LARGE SCALE GENOMIC DNA]</scope>
    <source>
        <strain evidence="2 3">CCMP2467</strain>
    </source>
</reference>
<feature type="compositionally biased region" description="Low complexity" evidence="1">
    <location>
        <begin position="504"/>
        <end position="526"/>
    </location>
</feature>
<name>A0A1Q9CLP9_SYMMI</name>
<organism evidence="2 3">
    <name type="scientific">Symbiodinium microadriaticum</name>
    <name type="common">Dinoflagellate</name>
    <name type="synonym">Zooxanthella microadriatica</name>
    <dbReference type="NCBI Taxonomy" id="2951"/>
    <lineage>
        <taxon>Eukaryota</taxon>
        <taxon>Sar</taxon>
        <taxon>Alveolata</taxon>
        <taxon>Dinophyceae</taxon>
        <taxon>Suessiales</taxon>
        <taxon>Symbiodiniaceae</taxon>
        <taxon>Symbiodinium</taxon>
    </lineage>
</organism>
<keyword evidence="3" id="KW-1185">Reference proteome</keyword>
<accession>A0A1Q9CLP9</accession>
<evidence type="ECO:0008006" key="4">
    <source>
        <dbReference type="Google" id="ProtNLM"/>
    </source>
</evidence>
<feature type="compositionally biased region" description="Basic and acidic residues" evidence="1">
    <location>
        <begin position="953"/>
        <end position="963"/>
    </location>
</feature>
<feature type="compositionally biased region" description="Basic and acidic residues" evidence="1">
    <location>
        <begin position="470"/>
        <end position="481"/>
    </location>
</feature>